<dbReference type="CDD" id="cd00093">
    <property type="entry name" value="HTH_XRE"/>
    <property type="match status" value="1"/>
</dbReference>
<keyword evidence="2" id="KW-0808">Transferase</keyword>
<proteinExistence type="predicted"/>
<dbReference type="InterPro" id="IPR001387">
    <property type="entry name" value="Cro/C1-type_HTH"/>
</dbReference>
<name>A0A897NDZ3_9EURY</name>
<sequence length="236" mass="25418">MNRIEKATLQLRAVEILRTRKESLTYDELAAETGLPAGDLNRYVNGHVLPGLERAREVVAGFGRETVAAELDARLRTDEEGYIDNTDVVFDQSLLDIAAVVLAEDVGFDRPDVVLTAATDGITFASAVARYYGARTAYAKKSRETAVEKFVEARQRVTPGIELTYSLPASAIDAGDRVFVVDDIVRSGETQRLLLDIADQVDAEVVGAAVLVVADESGLDSVRDATEASVVALTST</sequence>
<feature type="domain" description="Phosphoribosyltransferase" evidence="1">
    <location>
        <begin position="108"/>
        <end position="218"/>
    </location>
</feature>
<dbReference type="GeneID" id="68859690"/>
<dbReference type="InterPro" id="IPR050118">
    <property type="entry name" value="Pur/Pyrimidine_PRTase"/>
</dbReference>
<dbReference type="PANTHER" id="PTHR43864:SF3">
    <property type="entry name" value="ADENINE PHOSPHORIBOSYLTRANSFERASE, FUSED TO N-TERMINAL DNA-BINDING DOMAIN"/>
    <property type="match status" value="1"/>
</dbReference>
<dbReference type="AlphaFoldDB" id="A0A897NDZ3"/>
<accession>A0A897NDZ3</accession>
<dbReference type="EMBL" id="CP064789">
    <property type="protein sequence ID" value="QSG10601.1"/>
    <property type="molecule type" value="Genomic_DNA"/>
</dbReference>
<dbReference type="InterPro" id="IPR029057">
    <property type="entry name" value="PRTase-like"/>
</dbReference>
<dbReference type="PANTHER" id="PTHR43864">
    <property type="entry name" value="HYPOXANTHINE/GUANINE PHOSPHORIBOSYLTRANSFERASE"/>
    <property type="match status" value="1"/>
</dbReference>
<dbReference type="GO" id="GO:0016757">
    <property type="term" value="F:glycosyltransferase activity"/>
    <property type="evidence" value="ECO:0007669"/>
    <property type="project" value="UniProtKB-KW"/>
</dbReference>
<dbReference type="InterPro" id="IPR000836">
    <property type="entry name" value="PRTase_dom"/>
</dbReference>
<evidence type="ECO:0000313" key="2">
    <source>
        <dbReference type="EMBL" id="QSG10601.1"/>
    </source>
</evidence>
<dbReference type="Gene3D" id="3.40.50.2020">
    <property type="match status" value="1"/>
</dbReference>
<evidence type="ECO:0000259" key="1">
    <source>
        <dbReference type="Pfam" id="PF00156"/>
    </source>
</evidence>
<keyword evidence="2" id="KW-0328">Glycosyltransferase</keyword>
<gene>
    <name evidence="2" type="primary">apt</name>
    <name evidence="2" type="ORF">HSBGL_0160</name>
</gene>
<evidence type="ECO:0000313" key="3">
    <source>
        <dbReference type="Proteomes" id="UP000663305"/>
    </source>
</evidence>
<dbReference type="RefSeq" id="WP_229125227.1">
    <property type="nucleotide sequence ID" value="NZ_CP064789.1"/>
</dbReference>
<reference evidence="2" key="1">
    <citation type="submission" date="2020-11" db="EMBL/GenBank/DDBJ databases">
        <title>Carbohydrate-dependent, anaerobic sulfur respiration: A novel catabolism in halophilic archaea.</title>
        <authorList>
            <person name="Sorokin D.Y."/>
            <person name="Messina E."/>
            <person name="Smedile F."/>
            <person name="La Cono V."/>
            <person name="Hallsworth J.E."/>
            <person name="Yakimov M.M."/>
        </authorList>
    </citation>
    <scope>NUCLEOTIDE SEQUENCE</scope>
    <source>
        <strain evidence="2">HSR-Bgl</strain>
    </source>
</reference>
<dbReference type="NCBIfam" id="NF006328">
    <property type="entry name" value="PRK08558.1"/>
    <property type="match status" value="1"/>
</dbReference>
<dbReference type="Pfam" id="PF00156">
    <property type="entry name" value="Pribosyltran"/>
    <property type="match status" value="1"/>
</dbReference>
<dbReference type="Proteomes" id="UP000663305">
    <property type="component" value="Chromosome"/>
</dbReference>
<dbReference type="CDD" id="cd06223">
    <property type="entry name" value="PRTases_typeI"/>
    <property type="match status" value="1"/>
</dbReference>
<organism evidence="2 3">
    <name type="scientific">Halapricum desulfuricans</name>
    <dbReference type="NCBI Taxonomy" id="2841257"/>
    <lineage>
        <taxon>Archaea</taxon>
        <taxon>Methanobacteriati</taxon>
        <taxon>Methanobacteriota</taxon>
        <taxon>Stenosarchaea group</taxon>
        <taxon>Halobacteria</taxon>
        <taxon>Halobacteriales</taxon>
        <taxon>Haloarculaceae</taxon>
        <taxon>Halapricum</taxon>
    </lineage>
</organism>
<protein>
    <submittedName>
        <fullName evidence="2">Adenine/guanine phosphoribosyltransferase or related PRPP-binding protein</fullName>
    </submittedName>
</protein>
<dbReference type="SUPFAM" id="SSF53271">
    <property type="entry name" value="PRTase-like"/>
    <property type="match status" value="1"/>
</dbReference>